<dbReference type="GO" id="GO:0016121">
    <property type="term" value="P:carotene catabolic process"/>
    <property type="evidence" value="ECO:0007669"/>
    <property type="project" value="TreeGrafter"/>
</dbReference>
<dbReference type="GO" id="GO:0005739">
    <property type="term" value="C:mitochondrion"/>
    <property type="evidence" value="ECO:0007669"/>
    <property type="project" value="TreeGrafter"/>
</dbReference>
<dbReference type="GO" id="GO:0046872">
    <property type="term" value="F:metal ion binding"/>
    <property type="evidence" value="ECO:0007669"/>
    <property type="project" value="UniProtKB-KW"/>
</dbReference>
<dbReference type="AlphaFoldDB" id="A0A672RI17"/>
<evidence type="ECO:0000256" key="6">
    <source>
        <dbReference type="SAM" id="Phobius"/>
    </source>
</evidence>
<name>A0A672RI17_SINGR</name>
<keyword evidence="2 4" id="KW-0479">Metal-binding</keyword>
<evidence type="ECO:0000256" key="4">
    <source>
        <dbReference type="PIRSR" id="PIRSR604294-1"/>
    </source>
</evidence>
<dbReference type="InterPro" id="IPR004294">
    <property type="entry name" value="Carotenoid_Oase"/>
</dbReference>
<feature type="binding site" evidence="4">
    <location>
        <position position="460"/>
    </location>
    <ligand>
        <name>Fe cation</name>
        <dbReference type="ChEBI" id="CHEBI:24875"/>
        <note>catalytic</note>
    </ligand>
</feature>
<reference evidence="7" key="2">
    <citation type="submission" date="2025-09" db="UniProtKB">
        <authorList>
            <consortium name="Ensembl"/>
        </authorList>
    </citation>
    <scope>IDENTIFICATION</scope>
</reference>
<evidence type="ECO:0000256" key="2">
    <source>
        <dbReference type="ARBA" id="ARBA00022723"/>
    </source>
</evidence>
<comment type="cofactor">
    <cofactor evidence="4">
        <name>Fe(2+)</name>
        <dbReference type="ChEBI" id="CHEBI:29033"/>
    </cofactor>
    <text evidence="4">Binds 1 Fe(2+) ion per subunit.</text>
</comment>
<evidence type="ECO:0000313" key="7">
    <source>
        <dbReference type="Ensembl" id="ENSSGRP00000088516.1"/>
    </source>
</evidence>
<keyword evidence="6" id="KW-0812">Transmembrane</keyword>
<dbReference type="GO" id="GO:0010436">
    <property type="term" value="F:carotenoid dioxygenase activity"/>
    <property type="evidence" value="ECO:0007669"/>
    <property type="project" value="TreeGrafter"/>
</dbReference>
<feature type="binding site" evidence="4">
    <location>
        <position position="169"/>
    </location>
    <ligand>
        <name>Fe cation</name>
        <dbReference type="ChEBI" id="CHEBI:24875"/>
        <note>catalytic</note>
    </ligand>
</feature>
<dbReference type="OMA" id="MINCYED"/>
<dbReference type="Pfam" id="PF03055">
    <property type="entry name" value="RPE65"/>
    <property type="match status" value="1"/>
</dbReference>
<organism evidence="7 8">
    <name type="scientific">Sinocyclocheilus grahami</name>
    <name type="common">Dianchi golden-line fish</name>
    <name type="synonym">Barbus grahami</name>
    <dbReference type="NCBI Taxonomy" id="75366"/>
    <lineage>
        <taxon>Eukaryota</taxon>
        <taxon>Metazoa</taxon>
        <taxon>Chordata</taxon>
        <taxon>Craniata</taxon>
        <taxon>Vertebrata</taxon>
        <taxon>Euteleostomi</taxon>
        <taxon>Actinopterygii</taxon>
        <taxon>Neopterygii</taxon>
        <taxon>Teleostei</taxon>
        <taxon>Ostariophysi</taxon>
        <taxon>Cypriniformes</taxon>
        <taxon>Cyprinidae</taxon>
        <taxon>Cyprininae</taxon>
        <taxon>Sinocyclocheilus</taxon>
    </lineage>
</organism>
<keyword evidence="6" id="KW-1133">Transmembrane helix</keyword>
<dbReference type="GO" id="GO:0003834">
    <property type="term" value="F:beta-carotene 15,15'-dioxygenase activity"/>
    <property type="evidence" value="ECO:0007669"/>
    <property type="project" value="TreeGrafter"/>
</dbReference>
<reference evidence="7" key="1">
    <citation type="submission" date="2025-08" db="UniProtKB">
        <authorList>
            <consortium name="Ensembl"/>
        </authorList>
    </citation>
    <scope>IDENTIFICATION</scope>
</reference>
<sequence>MCSLSVAHCIALALYKVHFALDLAHPTMSCVYGTVLYCQYHIACLFYLFCLVFHMLLRSRILTTKVMSKPTQDSMYKVPGKHFSSTETNFMHRIDPVSLETKEKVDCSKNIAINAATAHPHHDREGATYNLGNSYVSAGEGKNNAADLSGAEILCSIPASDPRKPSYYHSFVMSENYIVFIEQPIKLDLLKFMLYRVAGKSFHKVMSWNPELETIFHVADRCTGQLIKTKYYSSAMFTLNQINAYEDNGYLIMDMCCGDDGNVIVDFTMENLRASGEEIDMVIPSQSKTCQMSIILTSLSVSFKFNFNSVYLLAFPVLQLIVNKLTTAICTVFLLHEDLYNDDLLQYGGLEFPHINYTYYNARPYRYFYACGFGHIFGDSLLKMDLNGKKLKVWRHAGLFPSEPVFVPAPDAKDEDDGVVISVVITPREKKSSFLLVLDAKTFTELGRAEVPVDIPYGTHGLFNEIN</sequence>
<feature type="transmembrane region" description="Helical" evidence="6">
    <location>
        <begin position="36"/>
        <end position="57"/>
    </location>
</feature>
<accession>A0A672RI17</accession>
<dbReference type="GO" id="GO:0042574">
    <property type="term" value="P:retinal metabolic process"/>
    <property type="evidence" value="ECO:0007669"/>
    <property type="project" value="TreeGrafter"/>
</dbReference>
<dbReference type="Proteomes" id="UP000472262">
    <property type="component" value="Unassembled WGS sequence"/>
</dbReference>
<evidence type="ECO:0000313" key="8">
    <source>
        <dbReference type="Proteomes" id="UP000472262"/>
    </source>
</evidence>
<keyword evidence="3 4" id="KW-0408">Iron</keyword>
<dbReference type="InParanoid" id="A0A672RI17"/>
<keyword evidence="8" id="KW-1185">Reference proteome</keyword>
<dbReference type="Ensembl" id="ENSSGRT00000094223.1">
    <property type="protein sequence ID" value="ENSSGRP00000088516.1"/>
    <property type="gene ID" value="ENSSGRG00000044433.1"/>
</dbReference>
<proteinExistence type="inferred from homology"/>
<evidence type="ECO:0000256" key="1">
    <source>
        <dbReference type="ARBA" id="ARBA00006787"/>
    </source>
</evidence>
<evidence type="ECO:0000256" key="3">
    <source>
        <dbReference type="ARBA" id="ARBA00023004"/>
    </source>
</evidence>
<feature type="binding site" evidence="4">
    <location>
        <position position="119"/>
    </location>
    <ligand>
        <name>Fe cation</name>
        <dbReference type="ChEBI" id="CHEBI:24875"/>
        <note>catalytic</note>
    </ligand>
</feature>
<evidence type="ECO:0000256" key="5">
    <source>
        <dbReference type="RuleBase" id="RU003799"/>
    </source>
</evidence>
<comment type="similarity">
    <text evidence="1 5">Belongs to the carotenoid oxygenase family.</text>
</comment>
<dbReference type="PANTHER" id="PTHR10543:SF107">
    <property type="entry name" value="BETA-CAROTENE 15, 15-DIOXYGENASE 2"/>
    <property type="match status" value="1"/>
</dbReference>
<dbReference type="PANTHER" id="PTHR10543">
    <property type="entry name" value="BETA-CAROTENE DIOXYGENASE"/>
    <property type="match status" value="1"/>
</dbReference>
<keyword evidence="6" id="KW-0472">Membrane</keyword>
<protein>
    <submittedName>
        <fullName evidence="7">Beta-carotene 15, 15-dioxygenase 2, like</fullName>
    </submittedName>
</protein>